<evidence type="ECO:0000313" key="1">
    <source>
        <dbReference type="EMBL" id="CDN51781.1"/>
    </source>
</evidence>
<sequence length="91" mass="10425">MEVTDPRTPITIDEHLLPWLSDAALRFRYLYPQIALHIDGNTVSFRGEAADDPGVTRDFLFCIYRQKIFAETLPLRKMLIEGVTGFADRTP</sequence>
<accession>A0A068T157</accession>
<evidence type="ECO:0000313" key="2">
    <source>
        <dbReference type="Proteomes" id="UP000028181"/>
    </source>
</evidence>
<dbReference type="HOGENOM" id="CLU_2425323_0_0_5"/>
<dbReference type="KEGG" id="ngg:RG540_PA11050"/>
<keyword evidence="1" id="KW-0614">Plasmid</keyword>
<gene>
    <name evidence="1" type="ORF">RG540_PA11050</name>
</gene>
<dbReference type="eggNOG" id="ENOG503110T">
    <property type="taxonomic scope" value="Bacteria"/>
</dbReference>
<dbReference type="Proteomes" id="UP000028181">
    <property type="component" value="Plasmid pHAMBI540a"/>
</dbReference>
<proteinExistence type="predicted"/>
<dbReference type="RefSeq" id="WP_244446716.1">
    <property type="nucleotide sequence ID" value="NZ_HG938354.1"/>
</dbReference>
<keyword evidence="2" id="KW-1185">Reference proteome</keyword>
<organism evidence="1 2">
    <name type="scientific">Neorhizobium galegae bv. orientalis str. HAMBI 540</name>
    <dbReference type="NCBI Taxonomy" id="1028800"/>
    <lineage>
        <taxon>Bacteria</taxon>
        <taxon>Pseudomonadati</taxon>
        <taxon>Pseudomonadota</taxon>
        <taxon>Alphaproteobacteria</taxon>
        <taxon>Hyphomicrobiales</taxon>
        <taxon>Rhizobiaceae</taxon>
        <taxon>Rhizobium/Agrobacterium group</taxon>
        <taxon>Neorhizobium</taxon>
    </lineage>
</organism>
<dbReference type="EMBL" id="HG938354">
    <property type="protein sequence ID" value="CDN51781.1"/>
    <property type="molecule type" value="Genomic_DNA"/>
</dbReference>
<name>A0A068T157_NEOGA</name>
<dbReference type="AlphaFoldDB" id="A0A068T157"/>
<reference evidence="2" key="1">
    <citation type="journal article" date="2014" name="BMC Genomics">
        <title>Genome sequencing of two Neorhizobium galegae strains reveals a noeT gene responsible for the unusual acetylation of the nodulation factors.</title>
        <authorList>
            <person name="Osterman J."/>
            <person name="Marsh J."/>
            <person name="Laine P.K."/>
            <person name="Zeng Z."/>
            <person name="Alatalo E."/>
            <person name="Sullivan J.T."/>
            <person name="Young J.P."/>
            <person name="Thomas-Oates J."/>
            <person name="Paulin L."/>
            <person name="Lindstrom K."/>
        </authorList>
    </citation>
    <scope>NUCLEOTIDE SEQUENCE [LARGE SCALE GENOMIC DNA]</scope>
    <source>
        <strain evidence="2">HAMBI 540</strain>
    </source>
</reference>
<geneLocation type="plasmid" evidence="2">
    <name>II</name>
</geneLocation>
<dbReference type="GeneID" id="24260422"/>
<protein>
    <submittedName>
        <fullName evidence="1">Uncharacterized protein</fullName>
    </submittedName>
</protein>